<comment type="similarity">
    <text evidence="2 11 12">Belongs to the class-I aminoacyl-tRNA synthetase family.</text>
</comment>
<evidence type="ECO:0000256" key="8">
    <source>
        <dbReference type="ARBA" id="ARBA00022917"/>
    </source>
</evidence>
<dbReference type="Pfam" id="PF03485">
    <property type="entry name" value="Arg_tRNA_synt_N"/>
    <property type="match status" value="1"/>
</dbReference>
<name>A0A4Q0I514_9FIRM</name>
<evidence type="ECO:0000256" key="12">
    <source>
        <dbReference type="RuleBase" id="RU363038"/>
    </source>
</evidence>
<evidence type="ECO:0000256" key="10">
    <source>
        <dbReference type="ARBA" id="ARBA00049339"/>
    </source>
</evidence>
<dbReference type="GO" id="GO:0005737">
    <property type="term" value="C:cytoplasm"/>
    <property type="evidence" value="ECO:0007669"/>
    <property type="project" value="UniProtKB-SubCell"/>
</dbReference>
<evidence type="ECO:0000256" key="7">
    <source>
        <dbReference type="ARBA" id="ARBA00022840"/>
    </source>
</evidence>
<dbReference type="PANTHER" id="PTHR11956:SF5">
    <property type="entry name" value="ARGININE--TRNA LIGASE, CYTOPLASMIC"/>
    <property type="match status" value="1"/>
</dbReference>
<keyword evidence="5 11" id="KW-0436">Ligase</keyword>
<evidence type="ECO:0000256" key="5">
    <source>
        <dbReference type="ARBA" id="ARBA00022598"/>
    </source>
</evidence>
<dbReference type="InterPro" id="IPR035684">
    <property type="entry name" value="ArgRS_core"/>
</dbReference>
<dbReference type="EC" id="6.1.1.19" evidence="11"/>
<dbReference type="FunFam" id="1.10.730.10:FF:000008">
    <property type="entry name" value="Arginine--tRNA ligase"/>
    <property type="match status" value="1"/>
</dbReference>
<keyword evidence="6 11" id="KW-0547">Nucleotide-binding</keyword>
<dbReference type="Gene3D" id="1.10.730.10">
    <property type="entry name" value="Isoleucyl-tRNA Synthetase, Domain 1"/>
    <property type="match status" value="1"/>
</dbReference>
<dbReference type="FunFam" id="3.30.1360.70:FF:000003">
    <property type="entry name" value="Arginine--tRNA ligase"/>
    <property type="match status" value="1"/>
</dbReference>
<dbReference type="RefSeq" id="WP_069194928.1">
    <property type="nucleotide sequence ID" value="NZ_RLII01000011.1"/>
</dbReference>
<dbReference type="Gene3D" id="3.30.1360.70">
    <property type="entry name" value="Arginyl tRNA synthetase N-terminal domain"/>
    <property type="match status" value="1"/>
</dbReference>
<evidence type="ECO:0000256" key="1">
    <source>
        <dbReference type="ARBA" id="ARBA00004496"/>
    </source>
</evidence>
<evidence type="ECO:0000256" key="6">
    <source>
        <dbReference type="ARBA" id="ARBA00022741"/>
    </source>
</evidence>
<comment type="subcellular location">
    <subcellularLocation>
        <location evidence="1 11">Cytoplasm</location>
    </subcellularLocation>
</comment>
<evidence type="ECO:0000256" key="9">
    <source>
        <dbReference type="ARBA" id="ARBA00023146"/>
    </source>
</evidence>
<dbReference type="InterPro" id="IPR008909">
    <property type="entry name" value="DALR_anticod-bd"/>
</dbReference>
<dbReference type="InterPro" id="IPR001278">
    <property type="entry name" value="Arg-tRNA-ligase"/>
</dbReference>
<evidence type="ECO:0000256" key="4">
    <source>
        <dbReference type="ARBA" id="ARBA00022490"/>
    </source>
</evidence>
<dbReference type="InterPro" id="IPR009080">
    <property type="entry name" value="tRNAsynth_Ia_anticodon-bd"/>
</dbReference>
<evidence type="ECO:0000259" key="13">
    <source>
        <dbReference type="SMART" id="SM00836"/>
    </source>
</evidence>
<dbReference type="SUPFAM" id="SSF55190">
    <property type="entry name" value="Arginyl-tRNA synthetase (ArgRS), N-terminal 'additional' domain"/>
    <property type="match status" value="1"/>
</dbReference>
<feature type="domain" description="Arginyl tRNA synthetase N-terminal" evidence="14">
    <location>
        <begin position="10"/>
        <end position="99"/>
    </location>
</feature>
<evidence type="ECO:0000256" key="3">
    <source>
        <dbReference type="ARBA" id="ARBA00011245"/>
    </source>
</evidence>
<evidence type="ECO:0000259" key="14">
    <source>
        <dbReference type="SMART" id="SM01016"/>
    </source>
</evidence>
<dbReference type="PANTHER" id="PTHR11956">
    <property type="entry name" value="ARGINYL-TRNA SYNTHETASE"/>
    <property type="match status" value="1"/>
</dbReference>
<comment type="catalytic activity">
    <reaction evidence="10 11">
        <text>tRNA(Arg) + L-arginine + ATP = L-arginyl-tRNA(Arg) + AMP + diphosphate</text>
        <dbReference type="Rhea" id="RHEA:20301"/>
        <dbReference type="Rhea" id="RHEA-COMP:9658"/>
        <dbReference type="Rhea" id="RHEA-COMP:9673"/>
        <dbReference type="ChEBI" id="CHEBI:30616"/>
        <dbReference type="ChEBI" id="CHEBI:32682"/>
        <dbReference type="ChEBI" id="CHEBI:33019"/>
        <dbReference type="ChEBI" id="CHEBI:78442"/>
        <dbReference type="ChEBI" id="CHEBI:78513"/>
        <dbReference type="ChEBI" id="CHEBI:456215"/>
        <dbReference type="EC" id="6.1.1.19"/>
    </reaction>
</comment>
<dbReference type="OrthoDB" id="9805987at2"/>
<dbReference type="GO" id="GO:0004814">
    <property type="term" value="F:arginine-tRNA ligase activity"/>
    <property type="evidence" value="ECO:0007669"/>
    <property type="project" value="UniProtKB-UniRule"/>
</dbReference>
<organism evidence="15 16">
    <name type="scientific">Acetivibrio mesophilus</name>
    <dbReference type="NCBI Taxonomy" id="2487273"/>
    <lineage>
        <taxon>Bacteria</taxon>
        <taxon>Bacillati</taxon>
        <taxon>Bacillota</taxon>
        <taxon>Clostridia</taxon>
        <taxon>Eubacteriales</taxon>
        <taxon>Oscillospiraceae</taxon>
        <taxon>Acetivibrio</taxon>
    </lineage>
</organism>
<keyword evidence="7 11" id="KW-0067">ATP-binding</keyword>
<dbReference type="Gene3D" id="3.40.50.620">
    <property type="entry name" value="HUPs"/>
    <property type="match status" value="1"/>
</dbReference>
<keyword evidence="8 11" id="KW-0648">Protein biosynthesis</keyword>
<dbReference type="PROSITE" id="PS00178">
    <property type="entry name" value="AA_TRNA_LIGASE_I"/>
    <property type="match status" value="1"/>
</dbReference>
<dbReference type="GO" id="GO:0005524">
    <property type="term" value="F:ATP binding"/>
    <property type="evidence" value="ECO:0007669"/>
    <property type="project" value="UniProtKB-UniRule"/>
</dbReference>
<dbReference type="CDD" id="cd00671">
    <property type="entry name" value="ArgRS_core"/>
    <property type="match status" value="1"/>
</dbReference>
<dbReference type="HAMAP" id="MF_00123">
    <property type="entry name" value="Arg_tRNA_synth"/>
    <property type="match status" value="1"/>
</dbReference>
<dbReference type="SMART" id="SM01016">
    <property type="entry name" value="Arg_tRNA_synt_N"/>
    <property type="match status" value="1"/>
</dbReference>
<evidence type="ECO:0000256" key="11">
    <source>
        <dbReference type="HAMAP-Rule" id="MF_00123"/>
    </source>
</evidence>
<feature type="domain" description="DALR anticodon binding" evidence="13">
    <location>
        <begin position="444"/>
        <end position="564"/>
    </location>
</feature>
<comment type="subunit">
    <text evidence="3 11">Monomer.</text>
</comment>
<gene>
    <name evidence="11" type="primary">argS</name>
    <name evidence="15" type="ORF">EFD62_09715</name>
</gene>
<feature type="short sequence motif" description="'HIGH' region" evidence="11">
    <location>
        <begin position="136"/>
        <end position="146"/>
    </location>
</feature>
<dbReference type="SMART" id="SM00836">
    <property type="entry name" value="DALR_1"/>
    <property type="match status" value="1"/>
</dbReference>
<dbReference type="SUPFAM" id="SSF47323">
    <property type="entry name" value="Anticodon-binding domain of a subclass of class I aminoacyl-tRNA synthetases"/>
    <property type="match status" value="1"/>
</dbReference>
<keyword evidence="16" id="KW-1185">Reference proteome</keyword>
<dbReference type="Proteomes" id="UP000289166">
    <property type="component" value="Unassembled WGS sequence"/>
</dbReference>
<dbReference type="GO" id="GO:0006420">
    <property type="term" value="P:arginyl-tRNA aminoacylation"/>
    <property type="evidence" value="ECO:0007669"/>
    <property type="project" value="UniProtKB-UniRule"/>
</dbReference>
<dbReference type="EMBL" id="RLII01000011">
    <property type="protein sequence ID" value="RXE58907.1"/>
    <property type="molecule type" value="Genomic_DNA"/>
</dbReference>
<comment type="caution">
    <text evidence="15">The sequence shown here is derived from an EMBL/GenBank/DDBJ whole genome shotgun (WGS) entry which is preliminary data.</text>
</comment>
<dbReference type="NCBIfam" id="TIGR00456">
    <property type="entry name" value="argS"/>
    <property type="match status" value="1"/>
</dbReference>
<protein>
    <recommendedName>
        <fullName evidence="11">Arginine--tRNA ligase</fullName>
        <ecNumber evidence="11">6.1.1.19</ecNumber>
    </recommendedName>
    <alternativeName>
        <fullName evidence="11">Arginyl-tRNA synthetase</fullName>
        <shortName evidence="11">ArgRS</shortName>
    </alternativeName>
</protein>
<reference evidence="16" key="1">
    <citation type="submission" date="2018-11" db="EMBL/GenBank/DDBJ databases">
        <title>Genome sequencing of a novel mesophilic and cellulolytic organism within the genus Hungateiclostridium.</title>
        <authorList>
            <person name="Rettenmaier R."/>
            <person name="Liebl W."/>
            <person name="Zverlov V."/>
        </authorList>
    </citation>
    <scope>NUCLEOTIDE SEQUENCE [LARGE SCALE GENOMIC DNA]</scope>
    <source>
        <strain evidence="16">N2K1</strain>
    </source>
</reference>
<sequence>MTNVVETIKKQIDETVKNSILKAVQNGELPEFTVEELIIEIPKEKGHGDFSTNIAMQAAKTVRKAPRQVAEIIIKNMDISKTYIERVEMAGPGFINFFLTNTWLYDVLKVIQKEKENYGRLDIGRGQKVMVEFVSANPTGPLHMGNARGGALGDCIASVLEKAGYDVTREFYVNDAGNQIEKFGISLEARYIQLLQGEDAIEFPEDGYHGEDIIDHMKAYIEENGDKLLHVDCEERRKALVEYALPKNIERIKNGLESYGVKFDVWFSEQSLYDNGEVQETLDILKENGYTIEKEGAIWFEASALGAEKDEVIVRNNGIPTYFAADIAYHRNKFLKRKFDRVINLLGADHHGHAGRMKCAVKSLGINPDKLDIVIFQLVRLYRNGEIARMSKRTGRAISLTDLLEEVGRDAARFFFNTKASGNHLDFDLDLAVKKSNENPVYYVQYAHARSCNMLKLLESEGFKLPEVSSADLTLLKAPEEIELMKKLSEYPEEIRISAQTLEPSRLTRYVHDVASSFHSFYNACRVKGEGEDLMYARMILVDSTRIVIKNVLELLSITAPDKM</sequence>
<dbReference type="SUPFAM" id="SSF52374">
    <property type="entry name" value="Nucleotidylyl transferase"/>
    <property type="match status" value="1"/>
</dbReference>
<evidence type="ECO:0000313" key="15">
    <source>
        <dbReference type="EMBL" id="RXE58907.1"/>
    </source>
</evidence>
<dbReference type="InterPro" id="IPR014729">
    <property type="entry name" value="Rossmann-like_a/b/a_fold"/>
</dbReference>
<evidence type="ECO:0000313" key="16">
    <source>
        <dbReference type="Proteomes" id="UP000289166"/>
    </source>
</evidence>
<dbReference type="Pfam" id="PF00750">
    <property type="entry name" value="tRNA-synt_1d"/>
    <property type="match status" value="1"/>
</dbReference>
<dbReference type="PRINTS" id="PR01038">
    <property type="entry name" value="TRNASYNTHARG"/>
</dbReference>
<dbReference type="InterPro" id="IPR036695">
    <property type="entry name" value="Arg-tRNA-synth_N_sf"/>
</dbReference>
<dbReference type="InterPro" id="IPR001412">
    <property type="entry name" value="aa-tRNA-synth_I_CS"/>
</dbReference>
<evidence type="ECO:0000256" key="2">
    <source>
        <dbReference type="ARBA" id="ARBA00005594"/>
    </source>
</evidence>
<dbReference type="Pfam" id="PF05746">
    <property type="entry name" value="DALR_1"/>
    <property type="match status" value="1"/>
</dbReference>
<accession>A0A4Q0I514</accession>
<proteinExistence type="inferred from homology"/>
<keyword evidence="4 11" id="KW-0963">Cytoplasm</keyword>
<keyword evidence="9 11" id="KW-0030">Aminoacyl-tRNA synthetase</keyword>
<dbReference type="AlphaFoldDB" id="A0A4Q0I514"/>
<dbReference type="FunFam" id="3.40.50.620:FF:000062">
    <property type="entry name" value="Arginine--tRNA ligase"/>
    <property type="match status" value="1"/>
</dbReference>
<dbReference type="InterPro" id="IPR005148">
    <property type="entry name" value="Arg-tRNA-synth_N"/>
</dbReference>